<dbReference type="AlphaFoldDB" id="A0A1I7T3X4"/>
<accession>A0A1I7T3X4</accession>
<dbReference type="eggNOG" id="KOG3642">
    <property type="taxonomic scope" value="Eukaryota"/>
</dbReference>
<protein>
    <submittedName>
        <fullName evidence="2">Uncharacterized protein</fullName>
    </submittedName>
</protein>
<dbReference type="WBParaSite" id="Csp11.Scaffold495.g2178.t1">
    <property type="protein sequence ID" value="Csp11.Scaffold495.g2178.t1"/>
    <property type="gene ID" value="Csp11.Scaffold495.g2178"/>
</dbReference>
<evidence type="ECO:0000313" key="1">
    <source>
        <dbReference type="Proteomes" id="UP000095282"/>
    </source>
</evidence>
<evidence type="ECO:0000313" key="2">
    <source>
        <dbReference type="WBParaSite" id="Csp11.Scaffold495.g2178.t1"/>
    </source>
</evidence>
<reference evidence="2" key="1">
    <citation type="submission" date="2016-11" db="UniProtKB">
        <authorList>
            <consortium name="WormBaseParasite"/>
        </authorList>
    </citation>
    <scope>IDENTIFICATION</scope>
</reference>
<sequence>MSVRHPKKSEQAESIQLVRKISHMEATAQTEVESSLNLESIRQENVGWRLYYWMIDHPDRMYGTARDATTSVWILHICK</sequence>
<dbReference type="Proteomes" id="UP000095282">
    <property type="component" value="Unplaced"/>
</dbReference>
<organism evidence="1 2">
    <name type="scientific">Caenorhabditis tropicalis</name>
    <dbReference type="NCBI Taxonomy" id="1561998"/>
    <lineage>
        <taxon>Eukaryota</taxon>
        <taxon>Metazoa</taxon>
        <taxon>Ecdysozoa</taxon>
        <taxon>Nematoda</taxon>
        <taxon>Chromadorea</taxon>
        <taxon>Rhabditida</taxon>
        <taxon>Rhabditina</taxon>
        <taxon>Rhabditomorpha</taxon>
        <taxon>Rhabditoidea</taxon>
        <taxon>Rhabditidae</taxon>
        <taxon>Peloderinae</taxon>
        <taxon>Caenorhabditis</taxon>
    </lineage>
</organism>
<name>A0A1I7T3X4_9PELO</name>
<proteinExistence type="predicted"/>
<keyword evidence="1" id="KW-1185">Reference proteome</keyword>
<dbReference type="STRING" id="1561998.A0A1I7T3X4"/>